<organism evidence="7 9">
    <name type="scientific">Legionella cherrii</name>
    <dbReference type="NCBI Taxonomy" id="28084"/>
    <lineage>
        <taxon>Bacteria</taxon>
        <taxon>Pseudomonadati</taxon>
        <taxon>Pseudomonadota</taxon>
        <taxon>Gammaproteobacteria</taxon>
        <taxon>Legionellales</taxon>
        <taxon>Legionellaceae</taxon>
        <taxon>Legionella</taxon>
    </lineage>
</organism>
<gene>
    <name evidence="8" type="primary">rhtC_1</name>
    <name evidence="7" type="ORF">Lche_0523</name>
    <name evidence="8" type="ORF">NCTC11976_00136</name>
</gene>
<feature type="transmembrane region" description="Helical" evidence="6">
    <location>
        <begin position="150"/>
        <end position="169"/>
    </location>
</feature>
<evidence type="ECO:0000256" key="5">
    <source>
        <dbReference type="ARBA" id="ARBA00023136"/>
    </source>
</evidence>
<dbReference type="Proteomes" id="UP000277577">
    <property type="component" value="Chromosome"/>
</dbReference>
<evidence type="ECO:0000256" key="4">
    <source>
        <dbReference type="ARBA" id="ARBA00022989"/>
    </source>
</evidence>
<dbReference type="AlphaFoldDB" id="A0A0W0SFN0"/>
<keyword evidence="3 6" id="KW-0812">Transmembrane</keyword>
<reference evidence="8 10" key="2">
    <citation type="submission" date="2018-12" db="EMBL/GenBank/DDBJ databases">
        <authorList>
            <consortium name="Pathogen Informatics"/>
        </authorList>
    </citation>
    <scope>NUCLEOTIDE SEQUENCE [LARGE SCALE GENOMIC DNA]</scope>
    <source>
        <strain evidence="8 10">NCTC11976</strain>
    </source>
</reference>
<comment type="subcellular location">
    <subcellularLocation>
        <location evidence="1">Cell membrane</location>
        <topology evidence="1">Multi-pass membrane protein</topology>
    </subcellularLocation>
</comment>
<evidence type="ECO:0000256" key="1">
    <source>
        <dbReference type="ARBA" id="ARBA00004651"/>
    </source>
</evidence>
<dbReference type="PATRIC" id="fig|28084.5.peg.560"/>
<feature type="transmembrane region" description="Helical" evidence="6">
    <location>
        <begin position="181"/>
        <end position="201"/>
    </location>
</feature>
<accession>A0A0W0SFN0</accession>
<dbReference type="PIRSF" id="PIRSF006324">
    <property type="entry name" value="LeuE"/>
    <property type="match status" value="1"/>
</dbReference>
<dbReference type="InterPro" id="IPR001123">
    <property type="entry name" value="LeuE-type"/>
</dbReference>
<keyword evidence="2" id="KW-1003">Cell membrane</keyword>
<feature type="transmembrane region" description="Helical" evidence="6">
    <location>
        <begin position="37"/>
        <end position="61"/>
    </location>
</feature>
<dbReference type="GO" id="GO:0015171">
    <property type="term" value="F:amino acid transmembrane transporter activity"/>
    <property type="evidence" value="ECO:0007669"/>
    <property type="project" value="TreeGrafter"/>
</dbReference>
<dbReference type="EMBL" id="LNXW01000009">
    <property type="protein sequence ID" value="KTC82259.1"/>
    <property type="molecule type" value="Genomic_DNA"/>
</dbReference>
<evidence type="ECO:0000256" key="6">
    <source>
        <dbReference type="SAM" id="Phobius"/>
    </source>
</evidence>
<evidence type="ECO:0000313" key="9">
    <source>
        <dbReference type="Proteomes" id="UP000054921"/>
    </source>
</evidence>
<feature type="transmembrane region" description="Helical" evidence="6">
    <location>
        <begin position="6"/>
        <end position="25"/>
    </location>
</feature>
<dbReference type="STRING" id="28084.Lche_0523"/>
<feature type="transmembrane region" description="Helical" evidence="6">
    <location>
        <begin position="67"/>
        <end position="86"/>
    </location>
</feature>
<dbReference type="EMBL" id="LR134173">
    <property type="protein sequence ID" value="VEB32812.1"/>
    <property type="molecule type" value="Genomic_DNA"/>
</dbReference>
<evidence type="ECO:0000313" key="8">
    <source>
        <dbReference type="EMBL" id="VEB32812.1"/>
    </source>
</evidence>
<reference evidence="7 9" key="1">
    <citation type="submission" date="2015-11" db="EMBL/GenBank/DDBJ databases">
        <title>Genomic analysis of 38 Legionella species identifies large and diverse effector repertoires.</title>
        <authorList>
            <person name="Burstein D."/>
            <person name="Amaro F."/>
            <person name="Zusman T."/>
            <person name="Lifshitz Z."/>
            <person name="Cohen O."/>
            <person name="Gilbert J.A."/>
            <person name="Pupko T."/>
            <person name="Shuman H.A."/>
            <person name="Segal G."/>
        </authorList>
    </citation>
    <scope>NUCLEOTIDE SEQUENCE [LARGE SCALE GENOMIC DNA]</scope>
    <source>
        <strain evidence="7 9">ORW</strain>
    </source>
</reference>
<sequence length="215" mass="23528">MQEFLSISMLIMLAAISPGPDFALVTKNSLLYSRRAGIYTALGVSVSLLIHASYCILGLALVISKSLLAFSIIKYLGAAYLIYIGIKSLLAKREMMKLEAHHATHSIKGLQAFNQGLLCNLLNPKAIMFLLAFFTLVVKPGHSIAAELGYGVEIALIHMMWFSCLSYMLTHQYVKTNLNRLQFYIVKIMGGLLVAFGVRVASLSQAAMLPVALAE</sequence>
<keyword evidence="4 6" id="KW-1133">Transmembrane helix</keyword>
<keyword evidence="5 6" id="KW-0472">Membrane</keyword>
<feature type="transmembrane region" description="Helical" evidence="6">
    <location>
        <begin position="117"/>
        <end position="138"/>
    </location>
</feature>
<evidence type="ECO:0000313" key="7">
    <source>
        <dbReference type="EMBL" id="KTC82259.1"/>
    </source>
</evidence>
<evidence type="ECO:0000313" key="10">
    <source>
        <dbReference type="Proteomes" id="UP000277577"/>
    </source>
</evidence>
<dbReference type="RefSeq" id="WP_028380832.1">
    <property type="nucleotide sequence ID" value="NZ_CAAAIT010000003.1"/>
</dbReference>
<dbReference type="PANTHER" id="PTHR30086">
    <property type="entry name" value="ARGININE EXPORTER PROTEIN ARGO"/>
    <property type="match status" value="1"/>
</dbReference>
<proteinExistence type="predicted"/>
<dbReference type="Proteomes" id="UP000054921">
    <property type="component" value="Unassembled WGS sequence"/>
</dbReference>
<evidence type="ECO:0000256" key="2">
    <source>
        <dbReference type="ARBA" id="ARBA00022475"/>
    </source>
</evidence>
<dbReference type="GO" id="GO:0005886">
    <property type="term" value="C:plasma membrane"/>
    <property type="evidence" value="ECO:0007669"/>
    <property type="project" value="UniProtKB-SubCell"/>
</dbReference>
<dbReference type="Pfam" id="PF01810">
    <property type="entry name" value="LysE"/>
    <property type="match status" value="1"/>
</dbReference>
<dbReference type="OrthoDB" id="581870at2"/>
<protein>
    <submittedName>
        <fullName evidence="7">LysE family transporter protein</fullName>
    </submittedName>
</protein>
<keyword evidence="10" id="KW-1185">Reference proteome</keyword>
<name>A0A0W0SFN0_9GAMM</name>
<dbReference type="PANTHER" id="PTHR30086:SF21">
    <property type="entry name" value="TRANSPORT PROTEIN"/>
    <property type="match status" value="1"/>
</dbReference>
<evidence type="ECO:0000256" key="3">
    <source>
        <dbReference type="ARBA" id="ARBA00022692"/>
    </source>
</evidence>